<keyword evidence="2" id="KW-1133">Transmembrane helix</keyword>
<feature type="region of interest" description="Disordered" evidence="1">
    <location>
        <begin position="36"/>
        <end position="55"/>
    </location>
</feature>
<dbReference type="EMBL" id="AQGS01001182">
    <property type="protein sequence ID" value="EPS35360.1"/>
    <property type="molecule type" value="Genomic_DNA"/>
</dbReference>
<dbReference type="STRING" id="1284197.S7ZXA7"/>
<evidence type="ECO:0000256" key="2">
    <source>
        <dbReference type="SAM" id="Phobius"/>
    </source>
</evidence>
<protein>
    <submittedName>
        <fullName evidence="3">Uncharacterized protein</fullName>
    </submittedName>
</protein>
<comment type="caution">
    <text evidence="3">The sequence shown here is derived from an EMBL/GenBank/DDBJ whole genome shotgun (WGS) entry which is preliminary data.</text>
</comment>
<evidence type="ECO:0000313" key="4">
    <source>
        <dbReference type="Proteomes" id="UP000015100"/>
    </source>
</evidence>
<reference evidence="3 4" key="1">
    <citation type="journal article" date="2013" name="PLoS Genet.">
        <title>Genomic mechanisms accounting for the adaptation to parasitism in nematode-trapping fungi.</title>
        <authorList>
            <person name="Meerupati T."/>
            <person name="Andersson K.M."/>
            <person name="Friman E."/>
            <person name="Kumar D."/>
            <person name="Tunlid A."/>
            <person name="Ahren D."/>
        </authorList>
    </citation>
    <scope>NUCLEOTIDE SEQUENCE [LARGE SCALE GENOMIC DNA]</scope>
    <source>
        <strain evidence="3 4">CBS 200.50</strain>
    </source>
</reference>
<keyword evidence="2" id="KW-0472">Membrane</keyword>
<keyword evidence="2" id="KW-0812">Transmembrane</keyword>
<feature type="compositionally biased region" description="Low complexity" evidence="1">
    <location>
        <begin position="111"/>
        <end position="136"/>
    </location>
</feature>
<proteinExistence type="predicted"/>
<dbReference type="InterPro" id="IPR008979">
    <property type="entry name" value="Galactose-bd-like_sf"/>
</dbReference>
<feature type="compositionally biased region" description="Polar residues" evidence="1">
    <location>
        <begin position="137"/>
        <end position="150"/>
    </location>
</feature>
<feature type="transmembrane region" description="Helical" evidence="2">
    <location>
        <begin position="70"/>
        <end position="94"/>
    </location>
</feature>
<evidence type="ECO:0000256" key="1">
    <source>
        <dbReference type="SAM" id="MobiDB-lite"/>
    </source>
</evidence>
<sequence length="293" mass="31783">MAGRDDNNLPEAVPSNLPQSYNYDHDLPQVVEPTPEKWRHPQFSTGSYTPSPPLTPPLEREVLGLRRTTFFLSLALAVLVIFGVALGAGLGVGLKKSNVNSVDNKPSGVDSSLTTTSLSSSSLPATTSSPASSTSSECNPSQTPAITNGNFEAGNESWEISPWFIRDLTAPATYEVLNINGSDVFHAICKNDLEHGAYTKIKLAQELATCPNTTYDLSFRHNFIPGDNPNAWLVIFINGVEISSIRAASDSWVTFRGNFTSGTGNSTLQLDFTPVAYDSQEFFVDDFKVTPRE</sequence>
<dbReference type="HOGENOM" id="CLU_943271_0_0_1"/>
<dbReference type="SUPFAM" id="SSF49785">
    <property type="entry name" value="Galactose-binding domain-like"/>
    <property type="match status" value="1"/>
</dbReference>
<gene>
    <name evidence="3" type="ORF">H072_11318</name>
</gene>
<dbReference type="AlphaFoldDB" id="S7ZXA7"/>
<organism evidence="3 4">
    <name type="scientific">Dactylellina haptotyla (strain CBS 200.50)</name>
    <name type="common">Nematode-trapping fungus</name>
    <name type="synonym">Monacrosporium haptotylum</name>
    <dbReference type="NCBI Taxonomy" id="1284197"/>
    <lineage>
        <taxon>Eukaryota</taxon>
        <taxon>Fungi</taxon>
        <taxon>Dikarya</taxon>
        <taxon>Ascomycota</taxon>
        <taxon>Pezizomycotina</taxon>
        <taxon>Orbiliomycetes</taxon>
        <taxon>Orbiliales</taxon>
        <taxon>Orbiliaceae</taxon>
        <taxon>Dactylellina</taxon>
    </lineage>
</organism>
<dbReference type="eggNOG" id="ENOG502SXSK">
    <property type="taxonomic scope" value="Eukaryota"/>
</dbReference>
<dbReference type="Proteomes" id="UP000015100">
    <property type="component" value="Unassembled WGS sequence"/>
</dbReference>
<name>S7ZXA7_DACHA</name>
<feature type="region of interest" description="Disordered" evidence="1">
    <location>
        <begin position="97"/>
        <end position="153"/>
    </location>
</feature>
<dbReference type="OrthoDB" id="5345700at2759"/>
<reference evidence="4" key="2">
    <citation type="submission" date="2013-04" db="EMBL/GenBank/DDBJ databases">
        <title>Genomic mechanisms accounting for the adaptation to parasitism in nematode-trapping fungi.</title>
        <authorList>
            <person name="Ahren D.G."/>
        </authorList>
    </citation>
    <scope>NUCLEOTIDE SEQUENCE [LARGE SCALE GENOMIC DNA]</scope>
    <source>
        <strain evidence="4">CBS 200.50</strain>
    </source>
</reference>
<keyword evidence="4" id="KW-1185">Reference proteome</keyword>
<feature type="region of interest" description="Disordered" evidence="1">
    <location>
        <begin position="1"/>
        <end position="28"/>
    </location>
</feature>
<evidence type="ECO:0000313" key="3">
    <source>
        <dbReference type="EMBL" id="EPS35360.1"/>
    </source>
</evidence>
<dbReference type="OMA" id="EHGAYTK"/>
<dbReference type="Gene3D" id="2.60.120.260">
    <property type="entry name" value="Galactose-binding domain-like"/>
    <property type="match status" value="1"/>
</dbReference>
<accession>S7ZXA7</accession>